<dbReference type="OrthoDB" id="626167at2759"/>
<dbReference type="Pfam" id="PF17107">
    <property type="entry name" value="SesA"/>
    <property type="match status" value="1"/>
</dbReference>
<dbReference type="InterPro" id="IPR053137">
    <property type="entry name" value="NLR-like"/>
</dbReference>
<keyword evidence="4" id="KW-1185">Reference proteome</keyword>
<reference evidence="3 4" key="1">
    <citation type="journal article" date="2015" name="Genome Announc.">
        <title>Draft Genome Sequence and Gene Annotation of the Entomopathogenic Fungus Verticillium hemipterigenum.</title>
        <authorList>
            <person name="Horn F."/>
            <person name="Habel A."/>
            <person name="Scharf D.H."/>
            <person name="Dworschak J."/>
            <person name="Brakhage A.A."/>
            <person name="Guthke R."/>
            <person name="Hertweck C."/>
            <person name="Linde J."/>
        </authorList>
    </citation>
    <scope>NUCLEOTIDE SEQUENCE [LARGE SCALE GENOMIC DNA]</scope>
</reference>
<name>A0A0A1TCZ8_9HYPO</name>
<sequence length="1329" mass="150503">MSGAEVLGIISAVISIIDATIQLSSAIKDEAGLPSNFKTVAAKLPLIAKLLDDAERYVEEEANDDLASTFMPVLRDCKEKATKLQVLFEKVVPANGDSRADRYIKAARTIGKGGRVETLMKEILDGLQLLTTTFPKVTSRRGLENLTKAIEEVGEMEPSLPDGFEDAATYAHYGSGAQNVNTGVGSQYNNNSTGNQNNGPGNQYIGTNHIGPIHNHYLAEEKLETPPNPSTNMPFRRDIDFVKRDMLDQVEHRCSMPGSWTALFGLGGVGKSQIAIEYAYRVRERSSDTWVFWIHASNKTRFEEGFRDIATCVKLAGRQDPKANIFQLVHDWLRDERKGPWVVILDNVDDASFLTVSNPEATIATAKGASTRHLLSYIPYCQHGSVLITSRSKAAAMELVDRDDIIPINPMNKKDAIQLFRNKLGHDDNDACVVELAAALEYMPLAIVQATVYISQKRPRSSIRSYIDEFRKSDNRKAKLLSHEGEGLRRDKEAHNSIFITWQISFDYIRDVRPSAADLLSLISFCDRQGIPEVLMRGKYGCANKDDAHNLHHATSGLRIRDASDHDADDRRSIGSDGDSDWTRDNSNYSDNDEFESDIIALRNFSFVVANEDGTAFEMHRLVQLATLAWLKAHNIYEQWNYQFLQGLCAEMPGGNYENWAKCQLLFPHVQQVSTQRPDKKGAMEEWATILYRAAWYALEKGYAVEAEKLSTWAMTARKKIFDKDNEEVTSLKELVALTYSNQGRWDEAEKLQLQVMEACKQKLGADHPNTLTSMANLASTYWNQGLWDEAEKLELQVVETRKQKLGADHPDTLTSMGNLALTYWNQGRWDGAEKLQLQVVETQKQKLGANHPSTLTSMDNLAWTYNKQGRWDEAEKLQLQVMEACKKKLGADHPDTLTSMANLASTYWNQGRWKEAEILDVQVIEAHKQKLGLDHPDTLTSMANLASTYWNQGRWKEAEKLQLQVMEARKQKLGLGHPDTLTSMENLALTYWNQGRWEEAETLEVQVMEARKQKLGLDHPDTLTSMANLASTYWNQGRWKEAEKLQLQVMEARKQKLGLGHPNTLTSMGNLALTYWNQGRWEEAETLEVQVMEARKQKLGLDHPDTLTSMANLASTYWNQGRWKEAEKLQLQVMEARKQKLGLGHPNTLTSMGNLALTYWNQGRWEEAETLEVQVMEARKQKLGLDHPDTLTSMANLASTYWNQGRWKEAEKLQLQVMEARKQKLGLGHPDTLTSMENLALTYWNQGRWEEAETLEVQVMEARKQKLGLDHPDTLTSMNNLAWIYWNSGRLAEGKVLMSQCVRLRQAKLGSSHPYYLASVNTLSEWES</sequence>
<dbReference type="PRINTS" id="PR00381">
    <property type="entry name" value="KINESINLIGHT"/>
</dbReference>
<dbReference type="InterPro" id="IPR011990">
    <property type="entry name" value="TPR-like_helical_dom_sf"/>
</dbReference>
<dbReference type="Pfam" id="PF13374">
    <property type="entry name" value="TPR_10"/>
    <property type="match status" value="2"/>
</dbReference>
<evidence type="ECO:0000313" key="3">
    <source>
        <dbReference type="EMBL" id="CEJ83831.1"/>
    </source>
</evidence>
<dbReference type="Gene3D" id="3.40.50.300">
    <property type="entry name" value="P-loop containing nucleotide triphosphate hydrolases"/>
    <property type="match status" value="1"/>
</dbReference>
<dbReference type="Pfam" id="PF13424">
    <property type="entry name" value="TPR_12"/>
    <property type="match status" value="6"/>
</dbReference>
<accession>A0A0A1TCZ8</accession>
<dbReference type="EMBL" id="CDHN01000002">
    <property type="protein sequence ID" value="CEJ83831.1"/>
    <property type="molecule type" value="Genomic_DNA"/>
</dbReference>
<evidence type="ECO:0000259" key="2">
    <source>
        <dbReference type="Pfam" id="PF17107"/>
    </source>
</evidence>
<dbReference type="GO" id="GO:0043531">
    <property type="term" value="F:ADP binding"/>
    <property type="evidence" value="ECO:0007669"/>
    <property type="project" value="InterPro"/>
</dbReference>
<feature type="region of interest" description="Disordered" evidence="1">
    <location>
        <begin position="181"/>
        <end position="204"/>
    </location>
</feature>
<dbReference type="Gene3D" id="1.25.40.10">
    <property type="entry name" value="Tetratricopeptide repeat domain"/>
    <property type="match status" value="4"/>
</dbReference>
<dbReference type="PANTHER" id="PTHR46082:SF6">
    <property type="entry name" value="AAA+ ATPASE DOMAIN-CONTAINING PROTEIN-RELATED"/>
    <property type="match status" value="1"/>
</dbReference>
<dbReference type="SUPFAM" id="SSF48452">
    <property type="entry name" value="TPR-like"/>
    <property type="match status" value="5"/>
</dbReference>
<feature type="domain" description="NACHT-NTPase and P-loop NTPases N-terminal" evidence="2">
    <location>
        <begin position="10"/>
        <end position="130"/>
    </location>
</feature>
<dbReference type="InterPro" id="IPR031352">
    <property type="entry name" value="SesA"/>
</dbReference>
<proteinExistence type="predicted"/>
<evidence type="ECO:0000256" key="1">
    <source>
        <dbReference type="SAM" id="MobiDB-lite"/>
    </source>
</evidence>
<dbReference type="HOGENOM" id="CLU_000288_125_8_1"/>
<dbReference type="Proteomes" id="UP000039046">
    <property type="component" value="Unassembled WGS sequence"/>
</dbReference>
<dbReference type="PANTHER" id="PTHR46082">
    <property type="entry name" value="ATP/GTP-BINDING PROTEIN-RELATED"/>
    <property type="match status" value="1"/>
</dbReference>
<feature type="compositionally biased region" description="Low complexity" evidence="1">
    <location>
        <begin position="185"/>
        <end position="204"/>
    </location>
</feature>
<dbReference type="SUPFAM" id="SSF52540">
    <property type="entry name" value="P-loop containing nucleoside triphosphate hydrolases"/>
    <property type="match status" value="1"/>
</dbReference>
<dbReference type="InterPro" id="IPR027417">
    <property type="entry name" value="P-loop_NTPase"/>
</dbReference>
<evidence type="ECO:0000313" key="4">
    <source>
        <dbReference type="Proteomes" id="UP000039046"/>
    </source>
</evidence>
<feature type="compositionally biased region" description="Basic and acidic residues" evidence="1">
    <location>
        <begin position="562"/>
        <end position="574"/>
    </location>
</feature>
<protein>
    <submittedName>
        <fullName evidence="3">Putative Kinesin light chain 3</fullName>
    </submittedName>
</protein>
<gene>
    <name evidence="3" type="ORF">VHEMI03273</name>
</gene>
<dbReference type="STRING" id="1531966.A0A0A1TCZ8"/>
<feature type="region of interest" description="Disordered" evidence="1">
    <location>
        <begin position="562"/>
        <end position="587"/>
    </location>
</feature>
<dbReference type="NCBIfam" id="NF040586">
    <property type="entry name" value="FxSxx_TPR"/>
    <property type="match status" value="1"/>
</dbReference>
<organism evidence="3 4">
    <name type="scientific">[Torrubiella] hemipterigena</name>
    <dbReference type="NCBI Taxonomy" id="1531966"/>
    <lineage>
        <taxon>Eukaryota</taxon>
        <taxon>Fungi</taxon>
        <taxon>Dikarya</taxon>
        <taxon>Ascomycota</taxon>
        <taxon>Pezizomycotina</taxon>
        <taxon>Sordariomycetes</taxon>
        <taxon>Hypocreomycetidae</taxon>
        <taxon>Hypocreales</taxon>
        <taxon>Clavicipitaceae</taxon>
        <taxon>Clavicipitaceae incertae sedis</taxon>
        <taxon>'Torrubiella' clade</taxon>
    </lineage>
</organism>